<feature type="compositionally biased region" description="Basic and acidic residues" evidence="1">
    <location>
        <begin position="43"/>
        <end position="55"/>
    </location>
</feature>
<proteinExistence type="predicted"/>
<dbReference type="eggNOG" id="ENOG502R343">
    <property type="taxonomic scope" value="Eukaryota"/>
</dbReference>
<dbReference type="HOGENOM" id="CLU_1079535_0_0_1"/>
<reference evidence="3" key="1">
    <citation type="journal article" date="2009" name="Nature">
        <title>Genome sequence and analysis of the Irish potato famine pathogen Phytophthora infestans.</title>
        <authorList>
            <consortium name="The Broad Institute Genome Sequencing Platform"/>
            <person name="Haas B.J."/>
            <person name="Kamoun S."/>
            <person name="Zody M.C."/>
            <person name="Jiang R.H."/>
            <person name="Handsaker R.E."/>
            <person name="Cano L.M."/>
            <person name="Grabherr M."/>
            <person name="Kodira C.D."/>
            <person name="Raffaele S."/>
            <person name="Torto-Alalibo T."/>
            <person name="Bozkurt T.O."/>
            <person name="Ah-Fong A.M."/>
            <person name="Alvarado L."/>
            <person name="Anderson V.L."/>
            <person name="Armstrong M.R."/>
            <person name="Avrova A."/>
            <person name="Baxter L."/>
            <person name="Beynon J."/>
            <person name="Boevink P.C."/>
            <person name="Bollmann S.R."/>
            <person name="Bos J.I."/>
            <person name="Bulone V."/>
            <person name="Cai G."/>
            <person name="Cakir C."/>
            <person name="Carrington J.C."/>
            <person name="Chawner M."/>
            <person name="Conti L."/>
            <person name="Costanzo S."/>
            <person name="Ewan R."/>
            <person name="Fahlgren N."/>
            <person name="Fischbach M.A."/>
            <person name="Fugelstad J."/>
            <person name="Gilroy E.M."/>
            <person name="Gnerre S."/>
            <person name="Green P.J."/>
            <person name="Grenville-Briggs L.J."/>
            <person name="Griffith J."/>
            <person name="Grunwald N.J."/>
            <person name="Horn K."/>
            <person name="Horner N.R."/>
            <person name="Hu C.H."/>
            <person name="Huitema E."/>
            <person name="Jeong D.H."/>
            <person name="Jones A.M."/>
            <person name="Jones J.D."/>
            <person name="Jones R.W."/>
            <person name="Karlsson E.K."/>
            <person name="Kunjeti S.G."/>
            <person name="Lamour K."/>
            <person name="Liu Z."/>
            <person name="Ma L."/>
            <person name="Maclean D."/>
            <person name="Chibucos M.C."/>
            <person name="McDonald H."/>
            <person name="McWalters J."/>
            <person name="Meijer H.J."/>
            <person name="Morgan W."/>
            <person name="Morris P.F."/>
            <person name="Munro C.A."/>
            <person name="O'Neill K."/>
            <person name="Ospina-Giraldo M."/>
            <person name="Pinzon A."/>
            <person name="Pritchard L."/>
            <person name="Ramsahoye B."/>
            <person name="Ren Q."/>
            <person name="Restrepo S."/>
            <person name="Roy S."/>
            <person name="Sadanandom A."/>
            <person name="Savidor A."/>
            <person name="Schornack S."/>
            <person name="Schwartz D.C."/>
            <person name="Schumann U.D."/>
            <person name="Schwessinger B."/>
            <person name="Seyer L."/>
            <person name="Sharpe T."/>
            <person name="Silvar C."/>
            <person name="Song J."/>
            <person name="Studholme D.J."/>
            <person name="Sykes S."/>
            <person name="Thines M."/>
            <person name="van de Vondervoort P.J."/>
            <person name="Phuntumart V."/>
            <person name="Wawra S."/>
            <person name="Weide R."/>
            <person name="Win J."/>
            <person name="Young C."/>
            <person name="Zhou S."/>
            <person name="Fry W."/>
            <person name="Meyers B.C."/>
            <person name="van West P."/>
            <person name="Ristaino J."/>
            <person name="Govers F."/>
            <person name="Birch P.R."/>
            <person name="Whisson S.C."/>
            <person name="Judelson H.S."/>
            <person name="Nusbaum C."/>
        </authorList>
    </citation>
    <scope>NUCLEOTIDE SEQUENCE [LARGE SCALE GENOMIC DNA]</scope>
    <source>
        <strain evidence="3">T30-4</strain>
    </source>
</reference>
<dbReference type="AlphaFoldDB" id="D0NRM2"/>
<feature type="region of interest" description="Disordered" evidence="1">
    <location>
        <begin position="25"/>
        <end position="101"/>
    </location>
</feature>
<dbReference type="VEuPathDB" id="FungiDB:PITG_15085"/>
<accession>D0NRM2</accession>
<dbReference type="GeneID" id="9475975"/>
<dbReference type="KEGG" id="pif:PITG_15085"/>
<dbReference type="OrthoDB" id="129512at2759"/>
<evidence type="ECO:0000256" key="1">
    <source>
        <dbReference type="SAM" id="MobiDB-lite"/>
    </source>
</evidence>
<sequence length="258" mass="29459">MVAPPNIGVAYIFFFDITAALERMESQQEPPAGGGPKGPITEEDIRNAISDREIIDVTTPSDGEEAETEARTTLTAKKHTENKEQEVEVEAMSDTSEPPRFDEATAESLSFTDMYEYVRGEIKGMTLDQAQDVESVVAFIQDMFADVFLARPAEPLAPNRNHYPELEEEETRRMLQLFLTDIQEETANARKWRARMLDLTRIIYKSRKSLKETLEFTEQAARVKPKASTNPWLENSYYPQRKPVARKARATLREEHGR</sequence>
<dbReference type="EMBL" id="DS028155">
    <property type="protein sequence ID" value="EEY63372.1"/>
    <property type="molecule type" value="Genomic_DNA"/>
</dbReference>
<gene>
    <name evidence="2" type="ORF">PITG_15085</name>
</gene>
<name>D0NRM2_PHYIT</name>
<keyword evidence="3" id="KW-1185">Reference proteome</keyword>
<evidence type="ECO:0000313" key="3">
    <source>
        <dbReference type="Proteomes" id="UP000006643"/>
    </source>
</evidence>
<organism evidence="2 3">
    <name type="scientific">Phytophthora infestans (strain T30-4)</name>
    <name type="common">Potato late blight agent</name>
    <dbReference type="NCBI Taxonomy" id="403677"/>
    <lineage>
        <taxon>Eukaryota</taxon>
        <taxon>Sar</taxon>
        <taxon>Stramenopiles</taxon>
        <taxon>Oomycota</taxon>
        <taxon>Peronosporomycetes</taxon>
        <taxon>Peronosporales</taxon>
        <taxon>Peronosporaceae</taxon>
        <taxon>Phytophthora</taxon>
    </lineage>
</organism>
<dbReference type="InParanoid" id="D0NRM2"/>
<dbReference type="Proteomes" id="UP000006643">
    <property type="component" value="Unassembled WGS sequence"/>
</dbReference>
<evidence type="ECO:0000313" key="2">
    <source>
        <dbReference type="EMBL" id="EEY63372.1"/>
    </source>
</evidence>
<dbReference type="RefSeq" id="XP_002898257.1">
    <property type="nucleotide sequence ID" value="XM_002898211.1"/>
</dbReference>
<protein>
    <submittedName>
        <fullName evidence="2">Uncharacterized protein</fullName>
    </submittedName>
</protein>